<feature type="chain" id="PRO_5014717262" description="TonB C-terminal domain-containing protein" evidence="2">
    <location>
        <begin position="27"/>
        <end position="417"/>
    </location>
</feature>
<dbReference type="InterPro" id="IPR019734">
    <property type="entry name" value="TPR_rpt"/>
</dbReference>
<dbReference type="Proteomes" id="UP000235005">
    <property type="component" value="Unassembled WGS sequence"/>
</dbReference>
<keyword evidence="1" id="KW-0802">TPR repeat</keyword>
<accession>A0A2N5X1J6</accession>
<keyword evidence="4" id="KW-1185">Reference proteome</keyword>
<dbReference type="EMBL" id="PKUS01000015">
    <property type="protein sequence ID" value="PLW68365.1"/>
    <property type="molecule type" value="Genomic_DNA"/>
</dbReference>
<evidence type="ECO:0000313" key="4">
    <source>
        <dbReference type="Proteomes" id="UP000235005"/>
    </source>
</evidence>
<organism evidence="3 4">
    <name type="scientific">Pseudohalioglobus lutimaris</name>
    <dbReference type="NCBI Taxonomy" id="1737061"/>
    <lineage>
        <taxon>Bacteria</taxon>
        <taxon>Pseudomonadati</taxon>
        <taxon>Pseudomonadota</taxon>
        <taxon>Gammaproteobacteria</taxon>
        <taxon>Cellvibrionales</taxon>
        <taxon>Halieaceae</taxon>
        <taxon>Pseudohalioglobus</taxon>
    </lineage>
</organism>
<evidence type="ECO:0008006" key="5">
    <source>
        <dbReference type="Google" id="ProtNLM"/>
    </source>
</evidence>
<sequence>MSRTLLQGRLRGVLLSIVLAAAQGFAATGQDDSPGQSARAETPAHDETVAAIGGSRYREAITELESSQGAYAAPMSETLLGLGIALQSEDNHREAIRAFKRGIHLSRINDGLYTPGQIPMLQREIASHLALGQYAEADERQAYLYRVQMRSQPAGITRAQAFIQQAQWQYTAYRLALDGQAYARVMSMWDLYRLALTDIMGREGNSSSLLLEPLEGMLLAQYLIADYDAQSLNSSASNADGFPMQNQQNRFNAYRAQSYKRGQAVIQAIYDIQKAQHGDHSPETATSRAMLGDWMLWHGERESAMKAYREAVAELTPREDAEVSLAALFGEPVELPDIEGARQLPAPAKPEEANLQLQFRVDKRGKVVDLERVDENELNEAAANRIMRKLRKTQFRPRLAMGEPQDTEAVTRAYEIQ</sequence>
<gene>
    <name evidence="3" type="ORF">C0039_12550</name>
</gene>
<comment type="caution">
    <text evidence="3">The sequence shown here is derived from an EMBL/GenBank/DDBJ whole genome shotgun (WGS) entry which is preliminary data.</text>
</comment>
<proteinExistence type="predicted"/>
<protein>
    <recommendedName>
        <fullName evidence="5">TonB C-terminal domain-containing protein</fullName>
    </recommendedName>
</protein>
<evidence type="ECO:0000313" key="3">
    <source>
        <dbReference type="EMBL" id="PLW68365.1"/>
    </source>
</evidence>
<evidence type="ECO:0000256" key="1">
    <source>
        <dbReference type="PROSITE-ProRule" id="PRU00339"/>
    </source>
</evidence>
<name>A0A2N5X1J6_9GAMM</name>
<reference evidence="3 4" key="1">
    <citation type="submission" date="2018-01" db="EMBL/GenBank/DDBJ databases">
        <title>The draft genome sequence of Halioglobus lutimaris HF004.</title>
        <authorList>
            <person name="Du Z.-J."/>
            <person name="Shi M.-J."/>
        </authorList>
    </citation>
    <scope>NUCLEOTIDE SEQUENCE [LARGE SCALE GENOMIC DNA]</scope>
    <source>
        <strain evidence="3 4">HF004</strain>
    </source>
</reference>
<dbReference type="OrthoDB" id="7052406at2"/>
<dbReference type="RefSeq" id="WP_101518241.1">
    <property type="nucleotide sequence ID" value="NZ_PKUS01000015.1"/>
</dbReference>
<dbReference type="AlphaFoldDB" id="A0A2N5X1J6"/>
<keyword evidence="2" id="KW-0732">Signal</keyword>
<dbReference type="PROSITE" id="PS50005">
    <property type="entry name" value="TPR"/>
    <property type="match status" value="1"/>
</dbReference>
<feature type="repeat" description="TPR" evidence="1">
    <location>
        <begin position="76"/>
        <end position="109"/>
    </location>
</feature>
<evidence type="ECO:0000256" key="2">
    <source>
        <dbReference type="SAM" id="SignalP"/>
    </source>
</evidence>
<feature type="signal peptide" evidence="2">
    <location>
        <begin position="1"/>
        <end position="26"/>
    </location>
</feature>